<keyword evidence="5" id="KW-0325">Glycoprotein</keyword>
<dbReference type="Pfam" id="PF22705">
    <property type="entry name" value="C2-set_3"/>
    <property type="match status" value="2"/>
</dbReference>
<comment type="caution">
    <text evidence="10">The sequence shown here is derived from an EMBL/GenBank/DDBJ whole genome shotgun (WGS) entry which is preliminary data.</text>
</comment>
<dbReference type="SMART" id="SM00409">
    <property type="entry name" value="IG"/>
    <property type="match status" value="3"/>
</dbReference>
<evidence type="ECO:0000256" key="5">
    <source>
        <dbReference type="ARBA" id="ARBA00023180"/>
    </source>
</evidence>
<dbReference type="PANTHER" id="PTHR24100">
    <property type="entry name" value="BUTYROPHILIN"/>
    <property type="match status" value="1"/>
</dbReference>
<evidence type="ECO:0000256" key="7">
    <source>
        <dbReference type="SAM" id="Phobius"/>
    </source>
</evidence>
<dbReference type="GO" id="GO:0005102">
    <property type="term" value="F:signaling receptor binding"/>
    <property type="evidence" value="ECO:0007669"/>
    <property type="project" value="TreeGrafter"/>
</dbReference>
<keyword evidence="6" id="KW-0393">Immunoglobulin domain</keyword>
<dbReference type="EMBL" id="JAINUG010000355">
    <property type="protein sequence ID" value="KAJ8377415.1"/>
    <property type="molecule type" value="Genomic_DNA"/>
</dbReference>
<feature type="domain" description="Ig-like" evidence="9">
    <location>
        <begin position="42"/>
        <end position="134"/>
    </location>
</feature>
<keyword evidence="7" id="KW-0812">Transmembrane</keyword>
<dbReference type="GO" id="GO:0050863">
    <property type="term" value="P:regulation of T cell activation"/>
    <property type="evidence" value="ECO:0007669"/>
    <property type="project" value="UniProtKB-ARBA"/>
</dbReference>
<keyword evidence="7" id="KW-1133">Transmembrane helix</keyword>
<accession>A0AAD7RCI1</accession>
<dbReference type="InterPro" id="IPR050504">
    <property type="entry name" value="IgSF_BTN/MOG"/>
</dbReference>
<keyword evidence="2 8" id="KW-0732">Signal</keyword>
<evidence type="ECO:0000256" key="8">
    <source>
        <dbReference type="SAM" id="SignalP"/>
    </source>
</evidence>
<proteinExistence type="predicted"/>
<feature type="domain" description="Ig-like" evidence="9">
    <location>
        <begin position="138"/>
        <end position="216"/>
    </location>
</feature>
<dbReference type="PROSITE" id="PS50835">
    <property type="entry name" value="IG_LIKE"/>
    <property type="match status" value="5"/>
</dbReference>
<evidence type="ECO:0000256" key="2">
    <source>
        <dbReference type="ARBA" id="ARBA00022729"/>
    </source>
</evidence>
<dbReference type="InterPro" id="IPR003598">
    <property type="entry name" value="Ig_sub2"/>
</dbReference>
<sequence>MKRKHAGALICMLTALAVSLSAASAGDFSVSVPSAPVSVWLGDSVTLPCSVTPPMDVSPLEVGWYRPPHHHAPFLLYKDRRIDINLHEPQYWGRVFLVGLGSGVGGLEGGNASLSLRNVTVADSGEYGCYVNSGRWCGRTAGECFLCVGRLVPKPSLTWRNREGRELKDQQGLFYSTDPQGLVTVSGWLLFSPSDSGWLSCTVSLSGGDSRESRVAPHTPGAGVGGQQVNVSCVSDGWSPKPSLIWRNREGRELKDQQGLFYSTDPQGLVTVSGWLLFSPSDSEWLSCTVSLSGGDSRESRVALHTPGADESVGWIARFITLLVLSVSAISVVTVLFIRSRKTSALICVLTALAIPLSAASAGDFSVSVPSAPVSVWLGDSVTLPCSVTPAMDVSPLEVRWYRSPHHNAPFLLYKDRRIEPSSQENKYQGRVFLVGLGSGELGSIPVLFVHQGVGGQQVNVSCVSDGWSPKPSLIWRNREGRELKDQQGLFYSTGESVGCIARFITLLVLSVSAISVVTVLFIRSRKTRDFSVSVPSAPVSVWLGDSVTLPCSVTPPMDVSPLEVRWYRPPHHHAPFLLYKDRKIEPSSQDNKYQGRVFLVGLGSGVGGLEGGNVSLSLRNVTMADSGAYKCYVGSLQWYDVGRISLQVNSVGGQQVNVSCVSDGWSPKPSLIWRNREGRELKDQQGLFYSTDPQGLVTVSGWLLFSPSDSGWLSCTVSLSGGDSREGRVAHTHLEQVSLNRADLPAILAKQSLSGPPVRHCAGFPCLCPGPPPQSPPP</sequence>
<dbReference type="InterPro" id="IPR003599">
    <property type="entry name" value="Ig_sub"/>
</dbReference>
<evidence type="ECO:0000313" key="10">
    <source>
        <dbReference type="EMBL" id="KAJ8377415.1"/>
    </source>
</evidence>
<feature type="transmembrane region" description="Helical" evidence="7">
    <location>
        <begin position="501"/>
        <end position="523"/>
    </location>
</feature>
<dbReference type="SMART" id="SM00408">
    <property type="entry name" value="IGc2"/>
    <property type="match status" value="3"/>
</dbReference>
<feature type="transmembrane region" description="Helical" evidence="7">
    <location>
        <begin position="315"/>
        <end position="338"/>
    </location>
</feature>
<evidence type="ECO:0000256" key="4">
    <source>
        <dbReference type="ARBA" id="ARBA00023157"/>
    </source>
</evidence>
<dbReference type="Gene3D" id="2.60.40.10">
    <property type="entry name" value="Immunoglobulins"/>
    <property type="match status" value="7"/>
</dbReference>
<evidence type="ECO:0000256" key="1">
    <source>
        <dbReference type="ARBA" id="ARBA00004370"/>
    </source>
</evidence>
<dbReference type="InterPro" id="IPR007110">
    <property type="entry name" value="Ig-like_dom"/>
</dbReference>
<dbReference type="AlphaFoldDB" id="A0AAD7RCI1"/>
<feature type="domain" description="Ig-like" evidence="9">
    <location>
        <begin position="654"/>
        <end position="731"/>
    </location>
</feature>
<dbReference type="Pfam" id="PF07686">
    <property type="entry name" value="V-set"/>
    <property type="match status" value="3"/>
</dbReference>
<gene>
    <name evidence="10" type="ORF">AAFF_G00260750</name>
</gene>
<feature type="domain" description="Ig-like" evidence="9">
    <location>
        <begin position="226"/>
        <end position="303"/>
    </location>
</feature>
<feature type="chain" id="PRO_5041943562" description="Ig-like domain-containing protein" evidence="8">
    <location>
        <begin position="26"/>
        <end position="779"/>
    </location>
</feature>
<dbReference type="GO" id="GO:0050852">
    <property type="term" value="P:T cell receptor signaling pathway"/>
    <property type="evidence" value="ECO:0007669"/>
    <property type="project" value="TreeGrafter"/>
</dbReference>
<dbReference type="InterPro" id="IPR013783">
    <property type="entry name" value="Ig-like_fold"/>
</dbReference>
<keyword evidence="3 7" id="KW-0472">Membrane</keyword>
<reference evidence="10" key="1">
    <citation type="journal article" date="2023" name="Science">
        <title>Genome structures resolve the early diversification of teleost fishes.</title>
        <authorList>
            <person name="Parey E."/>
            <person name="Louis A."/>
            <person name="Montfort J."/>
            <person name="Bouchez O."/>
            <person name="Roques C."/>
            <person name="Iampietro C."/>
            <person name="Lluch J."/>
            <person name="Castinel A."/>
            <person name="Donnadieu C."/>
            <person name="Desvignes T."/>
            <person name="Floi Bucao C."/>
            <person name="Jouanno E."/>
            <person name="Wen M."/>
            <person name="Mejri S."/>
            <person name="Dirks R."/>
            <person name="Jansen H."/>
            <person name="Henkel C."/>
            <person name="Chen W.J."/>
            <person name="Zahm M."/>
            <person name="Cabau C."/>
            <person name="Klopp C."/>
            <person name="Thompson A.W."/>
            <person name="Robinson-Rechavi M."/>
            <person name="Braasch I."/>
            <person name="Lecointre G."/>
            <person name="Bobe J."/>
            <person name="Postlethwait J.H."/>
            <person name="Berthelot C."/>
            <person name="Roest Crollius H."/>
            <person name="Guiguen Y."/>
        </authorList>
    </citation>
    <scope>NUCLEOTIDE SEQUENCE</scope>
    <source>
        <strain evidence="10">NC1722</strain>
    </source>
</reference>
<dbReference type="Proteomes" id="UP001221898">
    <property type="component" value="Unassembled WGS sequence"/>
</dbReference>
<dbReference type="SMART" id="SM00406">
    <property type="entry name" value="IGv"/>
    <property type="match status" value="2"/>
</dbReference>
<dbReference type="GO" id="GO:1903037">
    <property type="term" value="P:regulation of leukocyte cell-cell adhesion"/>
    <property type="evidence" value="ECO:0007669"/>
    <property type="project" value="UniProtKB-ARBA"/>
</dbReference>
<dbReference type="InterPro" id="IPR013106">
    <property type="entry name" value="Ig_V-set"/>
</dbReference>
<evidence type="ECO:0000259" key="9">
    <source>
        <dbReference type="PROSITE" id="PS50835"/>
    </source>
</evidence>
<feature type="domain" description="Ig-like" evidence="9">
    <location>
        <begin position="545"/>
        <end position="634"/>
    </location>
</feature>
<protein>
    <recommendedName>
        <fullName evidence="9">Ig-like domain-containing protein</fullName>
    </recommendedName>
</protein>
<keyword evidence="11" id="KW-1185">Reference proteome</keyword>
<feature type="signal peptide" evidence="8">
    <location>
        <begin position="1"/>
        <end position="25"/>
    </location>
</feature>
<dbReference type="GO" id="GO:0009897">
    <property type="term" value="C:external side of plasma membrane"/>
    <property type="evidence" value="ECO:0007669"/>
    <property type="project" value="TreeGrafter"/>
</dbReference>
<dbReference type="InterPro" id="IPR053896">
    <property type="entry name" value="BTN3A2-like_Ig-C"/>
</dbReference>
<name>A0AAD7RCI1_9TELE</name>
<keyword evidence="4" id="KW-1015">Disulfide bond</keyword>
<feature type="transmembrane region" description="Helical" evidence="7">
    <location>
        <begin position="345"/>
        <end position="363"/>
    </location>
</feature>
<dbReference type="PANTHER" id="PTHR24100:SF149">
    <property type="entry name" value="BG-LIKE ANTIGEN 1-RELATED"/>
    <property type="match status" value="1"/>
</dbReference>
<dbReference type="FunFam" id="2.60.40.10:FF:000142">
    <property type="entry name" value="V-set domain-containing T-cell activation inhibitor 1"/>
    <property type="match status" value="2"/>
</dbReference>
<dbReference type="SUPFAM" id="SSF48726">
    <property type="entry name" value="Immunoglobulin"/>
    <property type="match status" value="6"/>
</dbReference>
<evidence type="ECO:0000313" key="11">
    <source>
        <dbReference type="Proteomes" id="UP001221898"/>
    </source>
</evidence>
<comment type="subcellular location">
    <subcellularLocation>
        <location evidence="1">Membrane</location>
    </subcellularLocation>
</comment>
<dbReference type="GO" id="GO:0001817">
    <property type="term" value="P:regulation of cytokine production"/>
    <property type="evidence" value="ECO:0007669"/>
    <property type="project" value="TreeGrafter"/>
</dbReference>
<evidence type="ECO:0000256" key="3">
    <source>
        <dbReference type="ARBA" id="ARBA00023136"/>
    </source>
</evidence>
<dbReference type="InterPro" id="IPR036179">
    <property type="entry name" value="Ig-like_dom_sf"/>
</dbReference>
<organism evidence="10 11">
    <name type="scientific">Aldrovandia affinis</name>
    <dbReference type="NCBI Taxonomy" id="143900"/>
    <lineage>
        <taxon>Eukaryota</taxon>
        <taxon>Metazoa</taxon>
        <taxon>Chordata</taxon>
        <taxon>Craniata</taxon>
        <taxon>Vertebrata</taxon>
        <taxon>Euteleostomi</taxon>
        <taxon>Actinopterygii</taxon>
        <taxon>Neopterygii</taxon>
        <taxon>Teleostei</taxon>
        <taxon>Notacanthiformes</taxon>
        <taxon>Halosauridae</taxon>
        <taxon>Aldrovandia</taxon>
    </lineage>
</organism>
<evidence type="ECO:0000256" key="6">
    <source>
        <dbReference type="ARBA" id="ARBA00023319"/>
    </source>
</evidence>